<dbReference type="Pfam" id="PF00347">
    <property type="entry name" value="Ribosomal_L6"/>
    <property type="match status" value="2"/>
</dbReference>
<protein>
    <recommendedName>
        <fullName evidence="7 8">Large ribosomal subunit protein uL6c</fullName>
    </recommendedName>
</protein>
<keyword evidence="5 8" id="KW-0687">Ribonucleoprotein</keyword>
<evidence type="ECO:0000259" key="10">
    <source>
        <dbReference type="Pfam" id="PF00347"/>
    </source>
</evidence>
<feature type="domain" description="Large ribosomal subunit protein uL6 alpha-beta" evidence="10">
    <location>
        <begin position="11"/>
        <end position="81"/>
    </location>
</feature>
<gene>
    <name evidence="8 11" type="primary">rpl6</name>
</gene>
<dbReference type="GO" id="GO:0005840">
    <property type="term" value="C:ribosome"/>
    <property type="evidence" value="ECO:0007669"/>
    <property type="project" value="UniProtKB-KW"/>
</dbReference>
<evidence type="ECO:0000256" key="1">
    <source>
        <dbReference type="ARBA" id="ARBA00009356"/>
    </source>
</evidence>
<keyword evidence="2 8" id="KW-0699">rRNA-binding</keyword>
<organism evidence="11">
    <name type="scientific">Schizocladia ischiensis</name>
    <dbReference type="NCBI Taxonomy" id="196139"/>
    <lineage>
        <taxon>Eukaryota</taxon>
        <taxon>Sar</taxon>
        <taxon>Stramenopiles</taxon>
        <taxon>Ochrophyta</taxon>
        <taxon>PX clade</taxon>
        <taxon>Schizocladiophyceae</taxon>
        <taxon>Schizocladiales</taxon>
        <taxon>Schizocladiaceae</taxon>
        <taxon>Schizocladia</taxon>
    </lineage>
</organism>
<geneLocation type="chloroplast" evidence="11"/>
<dbReference type="PRINTS" id="PR00059">
    <property type="entry name" value="RIBOSOMALL6"/>
</dbReference>
<dbReference type="GO" id="GO:0009507">
    <property type="term" value="C:chloroplast"/>
    <property type="evidence" value="ECO:0007669"/>
    <property type="project" value="UniProtKB-SubCell"/>
</dbReference>
<dbReference type="EMBL" id="MT226925">
    <property type="protein sequence ID" value="QOW07548.1"/>
    <property type="molecule type" value="Genomic_DNA"/>
</dbReference>
<feature type="domain" description="Large ribosomal subunit protein uL6 alpha-beta" evidence="10">
    <location>
        <begin position="91"/>
        <end position="164"/>
    </location>
</feature>
<dbReference type="GeneID" id="63377836"/>
<evidence type="ECO:0000256" key="7">
    <source>
        <dbReference type="ARBA" id="ARBA00069413"/>
    </source>
</evidence>
<dbReference type="PANTHER" id="PTHR11655">
    <property type="entry name" value="60S/50S RIBOSOMAL PROTEIN L6/L9"/>
    <property type="match status" value="1"/>
</dbReference>
<dbReference type="GO" id="GO:1990904">
    <property type="term" value="C:ribonucleoprotein complex"/>
    <property type="evidence" value="ECO:0007669"/>
    <property type="project" value="UniProtKB-KW"/>
</dbReference>
<evidence type="ECO:0000313" key="11">
    <source>
        <dbReference type="EMBL" id="QOW07548.1"/>
    </source>
</evidence>
<dbReference type="Gene3D" id="3.90.930.12">
    <property type="entry name" value="Ribosomal protein L6, alpha-beta domain"/>
    <property type="match status" value="2"/>
</dbReference>
<dbReference type="GO" id="GO:0003735">
    <property type="term" value="F:structural constituent of ribosome"/>
    <property type="evidence" value="ECO:0007669"/>
    <property type="project" value="InterPro"/>
</dbReference>
<evidence type="ECO:0000256" key="3">
    <source>
        <dbReference type="ARBA" id="ARBA00022884"/>
    </source>
</evidence>
<dbReference type="InterPro" id="IPR036789">
    <property type="entry name" value="Ribosomal_uL6-like_a/b-dom_sf"/>
</dbReference>
<evidence type="ECO:0000256" key="6">
    <source>
        <dbReference type="ARBA" id="ARBA00055700"/>
    </source>
</evidence>
<dbReference type="RefSeq" id="YP_010032341.1">
    <property type="nucleotide sequence ID" value="NC_053868.1"/>
</dbReference>
<dbReference type="SUPFAM" id="SSF56053">
    <property type="entry name" value="Ribosomal protein L6"/>
    <property type="match status" value="2"/>
</dbReference>
<reference evidence="11" key="1">
    <citation type="submission" date="2020-03" db="EMBL/GenBank/DDBJ databases">
        <title>Schizocladia ischiensis organellar genomes: estimating the origin of multicellularity in heterokonts and the emergence of shallow ocean ecosystems.</title>
        <authorList>
            <person name="Phillips N.E."/>
            <person name="Braun E.L."/>
            <person name="Boore J."/>
            <person name="Cheda B."/>
            <person name="Salomon M.P."/>
        </authorList>
    </citation>
    <scope>NUCLEOTIDE SEQUENCE</scope>
</reference>
<dbReference type="AlphaFoldDB" id="A0A7S6ZPC2"/>
<accession>A0A7S6ZPC2</accession>
<evidence type="ECO:0000256" key="4">
    <source>
        <dbReference type="ARBA" id="ARBA00022980"/>
    </source>
</evidence>
<dbReference type="FunFam" id="3.90.930.12:FF:000001">
    <property type="entry name" value="50S ribosomal protein L6"/>
    <property type="match status" value="1"/>
</dbReference>
<dbReference type="GO" id="GO:0019843">
    <property type="term" value="F:rRNA binding"/>
    <property type="evidence" value="ECO:0007669"/>
    <property type="project" value="UniProtKB-UniRule"/>
</dbReference>
<evidence type="ECO:0000256" key="8">
    <source>
        <dbReference type="HAMAP-Rule" id="MF_01365"/>
    </source>
</evidence>
<dbReference type="HAMAP" id="MF_01365_B">
    <property type="entry name" value="Ribosomal_uL6_B"/>
    <property type="match status" value="1"/>
</dbReference>
<dbReference type="InterPro" id="IPR020040">
    <property type="entry name" value="Ribosomal_uL6_a/b-dom"/>
</dbReference>
<proteinExistence type="inferred from homology"/>
<comment type="subunit">
    <text evidence="8">Part of the 50S ribosomal subunit.</text>
</comment>
<dbReference type="FunFam" id="3.90.930.12:FF:000002">
    <property type="entry name" value="50S ribosomal protein L6"/>
    <property type="match status" value="1"/>
</dbReference>
<dbReference type="InterPro" id="IPR019906">
    <property type="entry name" value="Ribosomal_uL6_bac-type"/>
</dbReference>
<sequence>MSRIGKLPIKVPLNVEVTIQHQMIDVSGPHGKLSRKISDLILISYTDNTLSLEKKIDSRISRQLHGLSRTLINNMIIGVSERFERCLELKGVGYRGQIKGKELILNLGYSHPIIMVIPEGIEVRVENNTTVILLGFDKELVGQFAATIRNKRPPEPYKGKGILYKGEIIKRKVGKSGK</sequence>
<dbReference type="InterPro" id="IPR002358">
    <property type="entry name" value="Ribosomal_uL6_CS"/>
</dbReference>
<dbReference type="PANTHER" id="PTHR11655:SF14">
    <property type="entry name" value="LARGE RIBOSOMAL SUBUNIT PROTEIN UL6M"/>
    <property type="match status" value="1"/>
</dbReference>
<dbReference type="PROSITE" id="PS00525">
    <property type="entry name" value="RIBOSOMAL_L6_1"/>
    <property type="match status" value="1"/>
</dbReference>
<keyword evidence="11" id="KW-0934">Plastid</keyword>
<comment type="subcellular location">
    <subcellularLocation>
        <location evidence="8">Plastid</location>
        <location evidence="8">Chloroplast</location>
    </subcellularLocation>
</comment>
<keyword evidence="4 8" id="KW-0689">Ribosomal protein</keyword>
<dbReference type="InterPro" id="IPR000702">
    <property type="entry name" value="Ribosomal_uL6-like"/>
</dbReference>
<keyword evidence="11" id="KW-0150">Chloroplast</keyword>
<name>A0A7S6ZPC2_9STRA</name>
<keyword evidence="3 8" id="KW-0694">RNA-binding</keyword>
<evidence type="ECO:0000256" key="5">
    <source>
        <dbReference type="ARBA" id="ARBA00023274"/>
    </source>
</evidence>
<evidence type="ECO:0000256" key="2">
    <source>
        <dbReference type="ARBA" id="ARBA00022730"/>
    </source>
</evidence>
<comment type="similarity">
    <text evidence="1 8 9">Belongs to the universal ribosomal protein uL6 family.</text>
</comment>
<dbReference type="GO" id="GO:0006412">
    <property type="term" value="P:translation"/>
    <property type="evidence" value="ECO:0007669"/>
    <property type="project" value="UniProtKB-UniRule"/>
</dbReference>
<comment type="function">
    <text evidence="6 8">Binds 23S rRNA.</text>
</comment>
<dbReference type="PIRSF" id="PIRSF002162">
    <property type="entry name" value="Ribosomal_L6"/>
    <property type="match status" value="1"/>
</dbReference>
<dbReference type="NCBIfam" id="TIGR03654">
    <property type="entry name" value="L6_bact"/>
    <property type="match status" value="1"/>
</dbReference>
<evidence type="ECO:0000256" key="9">
    <source>
        <dbReference type="RuleBase" id="RU003869"/>
    </source>
</evidence>